<protein>
    <submittedName>
        <fullName evidence="1">Uncharacterized protein</fullName>
    </submittedName>
</protein>
<dbReference type="EMBL" id="MN739165">
    <property type="protein sequence ID" value="QHS91847.1"/>
    <property type="molecule type" value="Genomic_DNA"/>
</dbReference>
<evidence type="ECO:0000313" key="1">
    <source>
        <dbReference type="EMBL" id="QHS91847.1"/>
    </source>
</evidence>
<organism evidence="1">
    <name type="scientific">viral metagenome</name>
    <dbReference type="NCBI Taxonomy" id="1070528"/>
    <lineage>
        <taxon>unclassified sequences</taxon>
        <taxon>metagenomes</taxon>
        <taxon>organismal metagenomes</taxon>
    </lineage>
</organism>
<accession>A0A6C0BHM5</accession>
<proteinExistence type="predicted"/>
<name>A0A6C0BHM5_9ZZZZ</name>
<reference evidence="1" key="1">
    <citation type="journal article" date="2020" name="Nature">
        <title>Giant virus diversity and host interactions through global metagenomics.</title>
        <authorList>
            <person name="Schulz F."/>
            <person name="Roux S."/>
            <person name="Paez-Espino D."/>
            <person name="Jungbluth S."/>
            <person name="Walsh D.A."/>
            <person name="Denef V.J."/>
            <person name="McMahon K.D."/>
            <person name="Konstantinidis K.T."/>
            <person name="Eloe-Fadrosh E.A."/>
            <person name="Kyrpides N.C."/>
            <person name="Woyke T."/>
        </authorList>
    </citation>
    <scope>NUCLEOTIDE SEQUENCE</scope>
    <source>
        <strain evidence="1">GVMAG-M-3300013006-15</strain>
    </source>
</reference>
<sequence>MASINANGVIIGNPDEIIFVLTKGDVERVYNMTHGPPLGTALPDSVWSVFQQNIYRLDDRLDHAAAIEDILAEYCQVPIATQPVPIASAPPPPPAESIVTGTAPLPVEPPSVPAPDNWEKIRRKEYNTKKFVPPGYGRHVVWSAHRVRAFMVALNLKPTNYDTNLRALAALAGVHPYDFHWKTNPISFGAKRGLSAQKMQQMMGQSYYVMQERFSVKSW</sequence>
<dbReference type="AlphaFoldDB" id="A0A6C0BHM5"/>